<accession>A0A1C4EEN5</accession>
<proteinExistence type="predicted"/>
<name>A0A1C4EEN5_9BACI</name>
<protein>
    <submittedName>
        <fullName evidence="1">Uncharacterized protein</fullName>
    </submittedName>
</protein>
<organism evidence="1 2">
    <name type="scientific">Bacillus wiedmannii</name>
    <dbReference type="NCBI Taxonomy" id="1890302"/>
    <lineage>
        <taxon>Bacteria</taxon>
        <taxon>Bacillati</taxon>
        <taxon>Bacillota</taxon>
        <taxon>Bacilli</taxon>
        <taxon>Bacillales</taxon>
        <taxon>Bacillaceae</taxon>
        <taxon>Bacillus</taxon>
        <taxon>Bacillus cereus group</taxon>
    </lineage>
</organism>
<evidence type="ECO:0000313" key="1">
    <source>
        <dbReference type="EMBL" id="SCC42063.1"/>
    </source>
</evidence>
<evidence type="ECO:0000313" key="2">
    <source>
        <dbReference type="Proteomes" id="UP000196052"/>
    </source>
</evidence>
<sequence length="30" mass="3538">MYLKAIINQDANGKWHQPGGEYAWERLQYG</sequence>
<dbReference type="Proteomes" id="UP000196052">
    <property type="component" value="Unassembled WGS sequence"/>
</dbReference>
<reference evidence="2" key="1">
    <citation type="submission" date="2016-08" db="EMBL/GenBank/DDBJ databases">
        <authorList>
            <person name="Loux V."/>
            <person name="Rue O."/>
        </authorList>
    </citation>
    <scope>NUCLEOTIDE SEQUENCE [LARGE SCALE GENOMIC DNA]</scope>
    <source>
        <strain evidence="2">INRA Bc05-F1</strain>
    </source>
</reference>
<gene>
    <name evidence="1" type="ORF">BC05F1_03449</name>
</gene>
<dbReference type="EMBL" id="FMBE01000013">
    <property type="protein sequence ID" value="SCC42063.1"/>
    <property type="molecule type" value="Genomic_DNA"/>
</dbReference>
<dbReference type="AlphaFoldDB" id="A0A1C4EEN5"/>